<dbReference type="RefSeq" id="WP_129603742.1">
    <property type="nucleotide sequence ID" value="NZ_SBLB01000006.1"/>
</dbReference>
<dbReference type="Proteomes" id="UP000290407">
    <property type="component" value="Unassembled WGS sequence"/>
</dbReference>
<dbReference type="EMBL" id="SBLB01000006">
    <property type="protein sequence ID" value="RYC67943.1"/>
    <property type="molecule type" value="Genomic_DNA"/>
</dbReference>
<organism evidence="1 2">
    <name type="scientific">Spirosoma sordidisoli</name>
    <dbReference type="NCBI Taxonomy" id="2502893"/>
    <lineage>
        <taxon>Bacteria</taxon>
        <taxon>Pseudomonadati</taxon>
        <taxon>Bacteroidota</taxon>
        <taxon>Cytophagia</taxon>
        <taxon>Cytophagales</taxon>
        <taxon>Cytophagaceae</taxon>
        <taxon>Spirosoma</taxon>
    </lineage>
</organism>
<name>A0A4Q2UF77_9BACT</name>
<dbReference type="AlphaFoldDB" id="A0A4Q2UF77"/>
<protein>
    <submittedName>
        <fullName evidence="1">GAF domain-containing protein</fullName>
    </submittedName>
</protein>
<sequence length="775" mass="88864">METLIEEPIRREQSLRYQLSFRPFLRYLNAQRQAAGSGSMARLYTYLIEQFEPVATLTSQSLDALPADTLSNYFQLATTAVLPLADSSQSVPYAFGLPMPLRLFHHSPALERLISQFPQLLVTPPVHDDPASKQRFLYRLILEKCYDVSMPYSPGLSFRFQQEVSGLTKYYQLDVNVSFVEPYATGELPPLQPAWIEFARGSAPLPAQVEPLPLEEFTFEGFSFFRVEDVTESESIQQLRDVFVHLTSATEPESYTHFETALRNLCGQPGLEIGLLPLPKVNGQPVVLPDNHERSVFLRFSGLRMDDCDELMTQTMVSELSCNPCPHLVTDLSALPQPAYQLLASKGFRSFLLYPIVVGGEMLGVLEMGSRQPNAFDETMLGHIERVLPLIQELIRYQLQQFQDRLETYIRTKFTSLQPAVEWKFYETAWAEISQPTTDPAHTSPLPIRFPQVYPFYGAVDIRNSSAERQKAIRQDLLNQLSLIEEILYQVRQPAVGDRHNKLMLSSYQWQTHLTNGLTPDQEQSITLFFQDEVAPYLQRLQTEQPALTAAINQYFAQIDPKTGFVNQALSAYEQTMDRLNNVVNNYINQEEKELQALFPHYFERYRTDGTEYSIYAGQSIAPGTSFPETVRQQLYQWQLKSMVDMARLTHQLRPELPLPLQTTQLILAHTQAVDISFRRDERRFDVEGSYSIRYEVLKKRIDKVNIRNTNERLTQPDTIALVYTYSDEIAEYLPFIAELQRQGKLKPGLDYVDLEPVQGVATLKALRVAIQYPD</sequence>
<dbReference type="Gene3D" id="3.30.450.40">
    <property type="match status" value="1"/>
</dbReference>
<dbReference type="SUPFAM" id="SSF55781">
    <property type="entry name" value="GAF domain-like"/>
    <property type="match status" value="1"/>
</dbReference>
<accession>A0A4Q2UF77</accession>
<evidence type="ECO:0000313" key="2">
    <source>
        <dbReference type="Proteomes" id="UP000290407"/>
    </source>
</evidence>
<dbReference type="InterPro" id="IPR029016">
    <property type="entry name" value="GAF-like_dom_sf"/>
</dbReference>
<keyword evidence="2" id="KW-1185">Reference proteome</keyword>
<proteinExistence type="predicted"/>
<gene>
    <name evidence="1" type="ORF">EQG79_21015</name>
</gene>
<reference evidence="1 2" key="1">
    <citation type="submission" date="2019-01" db="EMBL/GenBank/DDBJ databases">
        <title>Spirosoma flava sp. nov., a propanil-degrading bacterium isolated from herbicide-contaminated soil.</title>
        <authorList>
            <person name="Zhang L."/>
            <person name="Jiang J.-D."/>
        </authorList>
    </citation>
    <scope>NUCLEOTIDE SEQUENCE [LARGE SCALE GENOMIC DNA]</scope>
    <source>
        <strain evidence="1 2">TY50</strain>
    </source>
</reference>
<comment type="caution">
    <text evidence="1">The sequence shown here is derived from an EMBL/GenBank/DDBJ whole genome shotgun (WGS) entry which is preliminary data.</text>
</comment>
<evidence type="ECO:0000313" key="1">
    <source>
        <dbReference type="EMBL" id="RYC67943.1"/>
    </source>
</evidence>